<organism evidence="3 4">
    <name type="scientific">Tepidanaerobacter acetatoxydans (strain DSM 21804 / JCM 16047 / Re1)</name>
    <dbReference type="NCBI Taxonomy" id="1209989"/>
    <lineage>
        <taxon>Bacteria</taxon>
        <taxon>Bacillati</taxon>
        <taxon>Bacillota</taxon>
        <taxon>Clostridia</taxon>
        <taxon>Thermosediminibacterales</taxon>
        <taxon>Tepidanaerobacteraceae</taxon>
        <taxon>Tepidanaerobacter</taxon>
    </lineage>
</organism>
<dbReference type="Pfam" id="PF10646">
    <property type="entry name" value="Germane"/>
    <property type="match status" value="2"/>
</dbReference>
<evidence type="ECO:0000256" key="1">
    <source>
        <dbReference type="SAM" id="SignalP"/>
    </source>
</evidence>
<dbReference type="RefSeq" id="WP_013777462.1">
    <property type="nucleotide sequence ID" value="NC_015519.1"/>
</dbReference>
<dbReference type="KEGG" id="tep:TepRe1_0336"/>
<accession>F4LU13</accession>
<feature type="chain" id="PRO_5038986858" evidence="1">
    <location>
        <begin position="22"/>
        <end position="302"/>
    </location>
</feature>
<dbReference type="KEGG" id="tae:TepiRe1_0373"/>
<dbReference type="EMBL" id="HF563609">
    <property type="protein sequence ID" value="CDI40359.1"/>
    <property type="molecule type" value="Genomic_DNA"/>
</dbReference>
<dbReference type="AlphaFoldDB" id="F4LU13"/>
<evidence type="ECO:0000259" key="2">
    <source>
        <dbReference type="SMART" id="SM00909"/>
    </source>
</evidence>
<dbReference type="STRING" id="1209989.TepRe1_0336"/>
<reference evidence="4" key="1">
    <citation type="journal article" date="2013" name="Genome Announc.">
        <title>First genome sequence of a syntrophic acetate-oxidizing bacterium, Tepidanaerobacter acetatoxydans strain Re1.</title>
        <authorList>
            <person name="Manzoor S."/>
            <person name="Bongcam-Rudloff E."/>
            <person name="Schnurer A."/>
            <person name="Muller B."/>
        </authorList>
    </citation>
    <scope>NUCLEOTIDE SEQUENCE [LARGE SCALE GENOMIC DNA]</scope>
    <source>
        <strain evidence="4">Re1</strain>
    </source>
</reference>
<dbReference type="InterPro" id="IPR019606">
    <property type="entry name" value="GerMN"/>
</dbReference>
<keyword evidence="4" id="KW-1185">Reference proteome</keyword>
<dbReference type="PROSITE" id="PS51257">
    <property type="entry name" value="PROKAR_LIPOPROTEIN"/>
    <property type="match status" value="1"/>
</dbReference>
<dbReference type="SMART" id="SM00909">
    <property type="entry name" value="Germane"/>
    <property type="match status" value="2"/>
</dbReference>
<proteinExistence type="predicted"/>
<sequence>MKKILVAFVVLSLLLAVSACSINNKTLAITLYYTNEDNSQILTETREIKAAQGQSIPRLALEELLKGPQTKGLKSTIPEGTKLLNVEVKNNIATVNLSNDFTNFPGMMAESLAVISVVNTVTSLEGIEKAHILIDGEELTAPSGNPYGLLESYDIKQINQDISNKKETITLYFPDEQGMYVVPEQREVVKSEPLEVIVIKELMRGPETPGLASPAIPKEAKLLSVQVKDEIAYVNFSKELIEKHIGGSTGEMMTIIPIVNSLTELPGIKKVQFLVEGNKEQTLAGHVIFDEPFERYEEWIKR</sequence>
<protein>
    <submittedName>
        <fullName evidence="3">Lipoprotein LpqB, GerMN domain protein</fullName>
    </submittedName>
</protein>
<feature type="domain" description="GerMN" evidence="2">
    <location>
        <begin position="195"/>
        <end position="284"/>
    </location>
</feature>
<keyword evidence="1" id="KW-0732">Signal</keyword>
<gene>
    <name evidence="3" type="ordered locus">TEPIRE1_0373</name>
</gene>
<name>F4LU13_TEPAE</name>
<dbReference type="OrthoDB" id="9809406at2"/>
<evidence type="ECO:0000313" key="4">
    <source>
        <dbReference type="Proteomes" id="UP000010802"/>
    </source>
</evidence>
<dbReference type="eggNOG" id="COG5401">
    <property type="taxonomic scope" value="Bacteria"/>
</dbReference>
<dbReference type="Proteomes" id="UP000010802">
    <property type="component" value="Chromosome"/>
</dbReference>
<dbReference type="HOGENOM" id="CLU_073005_0_0_9"/>
<keyword evidence="3" id="KW-0449">Lipoprotein</keyword>
<feature type="domain" description="GerMN" evidence="2">
    <location>
        <begin position="57"/>
        <end position="143"/>
    </location>
</feature>
<evidence type="ECO:0000313" key="3">
    <source>
        <dbReference type="EMBL" id="CDI40359.1"/>
    </source>
</evidence>
<feature type="signal peptide" evidence="1">
    <location>
        <begin position="1"/>
        <end position="21"/>
    </location>
</feature>